<dbReference type="InterPro" id="IPR050390">
    <property type="entry name" value="C5-Methyltransferase"/>
</dbReference>
<dbReference type="Gene3D" id="3.40.50.150">
    <property type="entry name" value="Vaccinia Virus protein VP39"/>
    <property type="match status" value="1"/>
</dbReference>
<dbReference type="InterPro" id="IPR001525">
    <property type="entry name" value="C5_MeTfrase"/>
</dbReference>
<keyword evidence="2 6" id="KW-0489">Methyltransferase</keyword>
<accession>A0ABN1N905</accession>
<dbReference type="EC" id="2.1.1.37" evidence="1"/>
<name>A0ABN1N905_9PSEU</name>
<dbReference type="PANTHER" id="PTHR10629">
    <property type="entry name" value="CYTOSINE-SPECIFIC METHYLTRANSFERASE"/>
    <property type="match status" value="1"/>
</dbReference>
<sequence>MTTSYELDRAGDRRLPAAYAWSVHAPNGLRYHDWFCGAGGSSLGMTAAGMELAIAANHWQRAIETHSANFPDAEHLCADLTHYDLRLAPPAEVLWASPICTEASPAGGRRRQRAQGELELFGPVAKEGMERTRATFWEVIRSTELFRYQAVIVENVVDVATEWGLFDYWLEGMRVLGYAVQFVSVSSAHIGGPTNPHAPQWRDRLYMVFTRQGAPLPDVDPRPLAWCEECGEDVHAIQSWKRPGRRIGKYRQQYVYRCPRRECRHAVVEPYVLPAAAAIDWSNLGTRVGDRARPLAAKTRARIEAGLRMFAQPVTAVDAPLTARTTTSTKGVAVPPVMVSVNHGGADGRAYPAHTGPLPARTVRIGDGMACPPMTVPAGGTWRDEASPVDMPMGARTTRDTDALVVPPFVAELRGGGSVARPVLDPLATVTAGGRHHGLTVPPEVAQAFYVKNHGGYAQPRDTVRSVGEPLGAITVKDPTSLVIPFRRGARPHGTDDTALSTVATREQHGLAHLGFDVDDCLFRMLTPEEHLAAQRFHPSYVVLGNQGERTMQAGNAVSSNVAQWLGAAVAAALCGDSSSSAAS</sequence>
<dbReference type="GO" id="GO:0008168">
    <property type="term" value="F:methyltransferase activity"/>
    <property type="evidence" value="ECO:0007669"/>
    <property type="project" value="UniProtKB-KW"/>
</dbReference>
<dbReference type="Proteomes" id="UP001499967">
    <property type="component" value="Unassembled WGS sequence"/>
</dbReference>
<organism evidence="7 8">
    <name type="scientific">Pseudonocardia zijingensis</name>
    <dbReference type="NCBI Taxonomy" id="153376"/>
    <lineage>
        <taxon>Bacteria</taxon>
        <taxon>Bacillati</taxon>
        <taxon>Actinomycetota</taxon>
        <taxon>Actinomycetes</taxon>
        <taxon>Pseudonocardiales</taxon>
        <taxon>Pseudonocardiaceae</taxon>
        <taxon>Pseudonocardia</taxon>
    </lineage>
</organism>
<evidence type="ECO:0000256" key="2">
    <source>
        <dbReference type="ARBA" id="ARBA00022603"/>
    </source>
</evidence>
<dbReference type="GO" id="GO:0032259">
    <property type="term" value="P:methylation"/>
    <property type="evidence" value="ECO:0007669"/>
    <property type="project" value="UniProtKB-KW"/>
</dbReference>
<keyword evidence="4 6" id="KW-0949">S-adenosyl-L-methionine</keyword>
<keyword evidence="5" id="KW-0680">Restriction system</keyword>
<comment type="caution">
    <text evidence="7">The sequence shown here is derived from an EMBL/GenBank/DDBJ whole genome shotgun (WGS) entry which is preliminary data.</text>
</comment>
<dbReference type="Pfam" id="PF00145">
    <property type="entry name" value="DNA_methylase"/>
    <property type="match status" value="1"/>
</dbReference>
<evidence type="ECO:0000313" key="7">
    <source>
        <dbReference type="EMBL" id="GAA0897934.1"/>
    </source>
</evidence>
<feature type="active site" evidence="6">
    <location>
        <position position="100"/>
    </location>
</feature>
<evidence type="ECO:0000313" key="8">
    <source>
        <dbReference type="Proteomes" id="UP001499967"/>
    </source>
</evidence>
<comment type="similarity">
    <text evidence="6">Belongs to the class I-like SAM-binding methyltransferase superfamily. C5-methyltransferase family.</text>
</comment>
<reference evidence="7 8" key="1">
    <citation type="journal article" date="2019" name="Int. J. Syst. Evol. Microbiol.">
        <title>The Global Catalogue of Microorganisms (GCM) 10K type strain sequencing project: providing services to taxonomists for standard genome sequencing and annotation.</title>
        <authorList>
            <consortium name="The Broad Institute Genomics Platform"/>
            <consortium name="The Broad Institute Genome Sequencing Center for Infectious Disease"/>
            <person name="Wu L."/>
            <person name="Ma J."/>
        </authorList>
    </citation>
    <scope>NUCLEOTIDE SEQUENCE [LARGE SCALE GENOMIC DNA]</scope>
    <source>
        <strain evidence="7 8">JCM 11117</strain>
    </source>
</reference>
<proteinExistence type="inferred from homology"/>
<dbReference type="EMBL" id="BAAAHP010000187">
    <property type="protein sequence ID" value="GAA0897934.1"/>
    <property type="molecule type" value="Genomic_DNA"/>
</dbReference>
<dbReference type="PANTHER" id="PTHR10629:SF52">
    <property type="entry name" value="DNA (CYTOSINE-5)-METHYLTRANSFERASE 1"/>
    <property type="match status" value="1"/>
</dbReference>
<evidence type="ECO:0000256" key="6">
    <source>
        <dbReference type="PROSITE-ProRule" id="PRU01016"/>
    </source>
</evidence>
<protein>
    <recommendedName>
        <fullName evidence="1">DNA (cytosine-5-)-methyltransferase</fullName>
        <ecNumber evidence="1">2.1.1.37</ecNumber>
    </recommendedName>
</protein>
<keyword evidence="8" id="KW-1185">Reference proteome</keyword>
<dbReference type="SUPFAM" id="SSF53335">
    <property type="entry name" value="S-adenosyl-L-methionine-dependent methyltransferases"/>
    <property type="match status" value="1"/>
</dbReference>
<dbReference type="InterPro" id="IPR029063">
    <property type="entry name" value="SAM-dependent_MTases_sf"/>
</dbReference>
<dbReference type="PROSITE" id="PS51679">
    <property type="entry name" value="SAM_MT_C5"/>
    <property type="match status" value="1"/>
</dbReference>
<keyword evidence="3 6" id="KW-0808">Transferase</keyword>
<evidence type="ECO:0000256" key="5">
    <source>
        <dbReference type="ARBA" id="ARBA00022747"/>
    </source>
</evidence>
<evidence type="ECO:0000256" key="3">
    <source>
        <dbReference type="ARBA" id="ARBA00022679"/>
    </source>
</evidence>
<evidence type="ECO:0000256" key="1">
    <source>
        <dbReference type="ARBA" id="ARBA00011975"/>
    </source>
</evidence>
<evidence type="ECO:0000256" key="4">
    <source>
        <dbReference type="ARBA" id="ARBA00022691"/>
    </source>
</evidence>
<gene>
    <name evidence="7" type="ORF">GCM10009559_59460</name>
</gene>
<dbReference type="RefSeq" id="WP_343944977.1">
    <property type="nucleotide sequence ID" value="NZ_BAAAHP010000187.1"/>
</dbReference>